<protein>
    <recommendedName>
        <fullName evidence="4">DNA polymerase III subunit alpha</fullName>
        <ecNumber evidence="3">2.7.7.7</ecNumber>
    </recommendedName>
</protein>
<dbReference type="InterPro" id="IPR011708">
    <property type="entry name" value="DNA_pol3_alpha_NTPase_dom"/>
</dbReference>
<evidence type="ECO:0000313" key="13">
    <source>
        <dbReference type="Proteomes" id="UP000824160"/>
    </source>
</evidence>
<feature type="domain" description="Polymerase/histidinol phosphatase N-terminal" evidence="11">
    <location>
        <begin position="4"/>
        <end position="71"/>
    </location>
</feature>
<evidence type="ECO:0000256" key="8">
    <source>
        <dbReference type="ARBA" id="ARBA00022932"/>
    </source>
</evidence>
<dbReference type="NCBIfam" id="NF004226">
    <property type="entry name" value="PRK05673.1"/>
    <property type="match status" value="1"/>
</dbReference>
<comment type="caution">
    <text evidence="12">The sequence shown here is derived from an EMBL/GenBank/DDBJ whole genome shotgun (WGS) entry which is preliminary data.</text>
</comment>
<evidence type="ECO:0000256" key="4">
    <source>
        <dbReference type="ARBA" id="ARBA00019114"/>
    </source>
</evidence>
<reference evidence="12" key="2">
    <citation type="journal article" date="2021" name="PeerJ">
        <title>Extensive microbial diversity within the chicken gut microbiome revealed by metagenomics and culture.</title>
        <authorList>
            <person name="Gilroy R."/>
            <person name="Ravi A."/>
            <person name="Getino M."/>
            <person name="Pursley I."/>
            <person name="Horton D.L."/>
            <person name="Alikhan N.F."/>
            <person name="Baker D."/>
            <person name="Gharbi K."/>
            <person name="Hall N."/>
            <person name="Watson M."/>
            <person name="Adriaenssens E.M."/>
            <person name="Foster-Nyarko E."/>
            <person name="Jarju S."/>
            <person name="Secka A."/>
            <person name="Antonio M."/>
            <person name="Oren A."/>
            <person name="Chaudhuri R.R."/>
            <person name="La Ragione R."/>
            <person name="Hildebrand F."/>
            <person name="Pallen M.J."/>
        </authorList>
    </citation>
    <scope>NUCLEOTIDE SEQUENCE</scope>
    <source>
        <strain evidence="12">ChiBcec7-5410</strain>
    </source>
</reference>
<dbReference type="InterPro" id="IPR040982">
    <property type="entry name" value="DNA_pol3_finger"/>
</dbReference>
<comment type="similarity">
    <text evidence="2">Belongs to the DNA polymerase type-C family. DnaE subfamily.</text>
</comment>
<evidence type="ECO:0000313" key="12">
    <source>
        <dbReference type="EMBL" id="HIT94291.1"/>
    </source>
</evidence>
<reference evidence="12" key="1">
    <citation type="submission" date="2020-10" db="EMBL/GenBank/DDBJ databases">
        <authorList>
            <person name="Gilroy R."/>
        </authorList>
    </citation>
    <scope>NUCLEOTIDE SEQUENCE</scope>
    <source>
        <strain evidence="12">ChiBcec7-5410</strain>
    </source>
</reference>
<dbReference type="Gene3D" id="2.40.50.140">
    <property type="entry name" value="Nucleic acid-binding proteins"/>
    <property type="match status" value="1"/>
</dbReference>
<evidence type="ECO:0000256" key="6">
    <source>
        <dbReference type="ARBA" id="ARBA00022695"/>
    </source>
</evidence>
<evidence type="ECO:0000256" key="3">
    <source>
        <dbReference type="ARBA" id="ARBA00012417"/>
    </source>
</evidence>
<organism evidence="12 13">
    <name type="scientific">Candidatus Faecivivens stercoripullorum</name>
    <dbReference type="NCBI Taxonomy" id="2840805"/>
    <lineage>
        <taxon>Bacteria</taxon>
        <taxon>Bacillati</taxon>
        <taxon>Bacillota</taxon>
        <taxon>Clostridia</taxon>
        <taxon>Eubacteriales</taxon>
        <taxon>Oscillospiraceae</taxon>
        <taxon>Oscillospiraceae incertae sedis</taxon>
        <taxon>Candidatus Faecivivens</taxon>
    </lineage>
</organism>
<dbReference type="SMART" id="SM00481">
    <property type="entry name" value="POLIIIAc"/>
    <property type="match status" value="1"/>
</dbReference>
<dbReference type="InterPro" id="IPR004013">
    <property type="entry name" value="PHP_dom"/>
</dbReference>
<evidence type="ECO:0000259" key="11">
    <source>
        <dbReference type="SMART" id="SM00481"/>
    </source>
</evidence>
<dbReference type="NCBIfam" id="NF005298">
    <property type="entry name" value="PRK06826.1"/>
    <property type="match status" value="1"/>
</dbReference>
<dbReference type="CDD" id="cd04485">
    <property type="entry name" value="DnaE_OBF"/>
    <property type="match status" value="1"/>
</dbReference>
<dbReference type="GO" id="GO:0008408">
    <property type="term" value="F:3'-5' exonuclease activity"/>
    <property type="evidence" value="ECO:0007669"/>
    <property type="project" value="InterPro"/>
</dbReference>
<evidence type="ECO:0000256" key="10">
    <source>
        <dbReference type="ARBA" id="ARBA00049244"/>
    </source>
</evidence>
<keyword evidence="8" id="KW-0239">DNA-directed DNA polymerase</keyword>
<dbReference type="InterPro" id="IPR016195">
    <property type="entry name" value="Pol/histidinol_Pase-like"/>
</dbReference>
<dbReference type="InterPro" id="IPR041931">
    <property type="entry name" value="DNA_pol3_alpha_thumb_dom"/>
</dbReference>
<evidence type="ECO:0000256" key="9">
    <source>
        <dbReference type="ARBA" id="ARBA00025611"/>
    </source>
</evidence>
<keyword evidence="7" id="KW-0235">DNA replication</keyword>
<dbReference type="SUPFAM" id="SSF89550">
    <property type="entry name" value="PHP domain-like"/>
    <property type="match status" value="1"/>
</dbReference>
<dbReference type="GO" id="GO:0005737">
    <property type="term" value="C:cytoplasm"/>
    <property type="evidence" value="ECO:0007669"/>
    <property type="project" value="UniProtKB-SubCell"/>
</dbReference>
<dbReference type="Pfam" id="PF02811">
    <property type="entry name" value="PHP"/>
    <property type="match status" value="1"/>
</dbReference>
<evidence type="ECO:0000256" key="5">
    <source>
        <dbReference type="ARBA" id="ARBA00022679"/>
    </source>
</evidence>
<dbReference type="GO" id="GO:0003676">
    <property type="term" value="F:nucleic acid binding"/>
    <property type="evidence" value="ECO:0007669"/>
    <property type="project" value="InterPro"/>
</dbReference>
<dbReference type="Gene3D" id="1.10.10.1600">
    <property type="entry name" value="Bacterial DNA polymerase III alpha subunit, thumb domain"/>
    <property type="match status" value="1"/>
</dbReference>
<dbReference type="NCBIfam" id="TIGR00594">
    <property type="entry name" value="polc"/>
    <property type="match status" value="1"/>
</dbReference>
<dbReference type="InterPro" id="IPR004805">
    <property type="entry name" value="DnaE2/DnaE/PolC"/>
</dbReference>
<dbReference type="InterPro" id="IPR004365">
    <property type="entry name" value="NA-bd_OB_tRNA"/>
</dbReference>
<dbReference type="Gene3D" id="3.20.20.140">
    <property type="entry name" value="Metal-dependent hydrolases"/>
    <property type="match status" value="1"/>
</dbReference>
<keyword evidence="5 12" id="KW-0808">Transferase</keyword>
<gene>
    <name evidence="12" type="ORF">IAC43_03830</name>
</gene>
<evidence type="ECO:0000256" key="7">
    <source>
        <dbReference type="ARBA" id="ARBA00022705"/>
    </source>
</evidence>
<accession>A0A9D1H6U1</accession>
<dbReference type="Pfam" id="PF07733">
    <property type="entry name" value="DNA_pol3_alpha"/>
    <property type="match status" value="1"/>
</dbReference>
<dbReference type="Pfam" id="PF17657">
    <property type="entry name" value="DNA_pol3_finger"/>
    <property type="match status" value="1"/>
</dbReference>
<dbReference type="GO" id="GO:0006260">
    <property type="term" value="P:DNA replication"/>
    <property type="evidence" value="ECO:0007669"/>
    <property type="project" value="UniProtKB-KW"/>
</dbReference>
<dbReference type="InterPro" id="IPR003141">
    <property type="entry name" value="Pol/His_phosphatase_N"/>
</dbReference>
<dbReference type="PANTHER" id="PTHR32294">
    <property type="entry name" value="DNA POLYMERASE III SUBUNIT ALPHA"/>
    <property type="match status" value="1"/>
</dbReference>
<proteinExistence type="inferred from homology"/>
<keyword evidence="6 12" id="KW-0548">Nucleotidyltransferase</keyword>
<dbReference type="InterPro" id="IPR029460">
    <property type="entry name" value="DNAPol_HHH"/>
</dbReference>
<dbReference type="AlphaFoldDB" id="A0A9D1H6U1"/>
<comment type="catalytic activity">
    <reaction evidence="10">
        <text>DNA(n) + a 2'-deoxyribonucleoside 5'-triphosphate = DNA(n+1) + diphosphate</text>
        <dbReference type="Rhea" id="RHEA:22508"/>
        <dbReference type="Rhea" id="RHEA-COMP:17339"/>
        <dbReference type="Rhea" id="RHEA-COMP:17340"/>
        <dbReference type="ChEBI" id="CHEBI:33019"/>
        <dbReference type="ChEBI" id="CHEBI:61560"/>
        <dbReference type="ChEBI" id="CHEBI:173112"/>
        <dbReference type="EC" id="2.7.7.7"/>
    </reaction>
</comment>
<dbReference type="CDD" id="cd12113">
    <property type="entry name" value="PHP_PolIIIA_DnaE3"/>
    <property type="match status" value="1"/>
</dbReference>
<sequence length="1145" mass="129028">MAFVHLHLHTEYSLLDGACRLRDIPARVKELGQDTVAITDHGVMYGVIELYKLCKKAGVKLIVGCEVYVAPRSRFQKEYKLDSAPFHLVLLCENETGYKNLIKMVSLSSIEGFYSKPRVDLELLERYHDGLIALSACLAGEIPRRLVMNDYAGAKKAALQYRQIFGENNFFIEVQDHGLPQQQKILPSLRMLSDETGIPLVATNDCHYLRREDAGMQKVLIAIQTGRTVNDDNPLAFPTEEFYMKSEEEMRLALPQFHDAIDNSAKIAARCQLEFTFGHTQLPAFTPPDGRDNLEYFRDLAFRGLKKRYGTVTPELQKRWDYEMDVVTRMGYVNYYLIVYDFIRYAKSQGIPVGPGRGSGAGSLLAYCIGITGVDPMAYGLIFERFLNPERVSMPDFDIDFCYVRRQEVIDYVIRKYGADHVAQIVTFGTLAARAAVRDVGRALGMSYSSVDRVARLIPQTLHISLDRAISEVRELREMEQNDPAVHKLLSLSRQVEGMPRHASTHAAGVVITADPVDSYVPLSGADGTTVTQYTMTILEELGLLKMDFLGLRNLTVIHDCEELVRKHEPGFSVKKLPLDDAQVYEMFSRGDTDGVFQFESSGMRQMLTQMKPRSIEDLTAATSIYRPGPASSIPVFIHNREHPEDIRFLHPKLEPILKVTSGCLLYQEQVMQVCRDLAGYSFGRADLVRKAMGKKKVDIMAAERKIFIYGKDDSDGTAAVPGCIKLGVPEKIADRIFDEMASFAEYAFNKAHATAYSIISYQTAYLKCHYPKEYLAALLTSVVDFTRKLSEYLQTCKNEKIPLYPPDVNRSFSGFVTEGDGIRFGLSAIKGLGTPVINRLVEDREQNGPYRSFFDLCTRLQGRDFTRRTVDGLIWSGALDSFGFSRRALYTAADRMLEAGQARGKNTASGQLNLFSAIEMQEPEPRMDPLEEYPPDQKLEFEYETLGFYLSGHPLESYQKIARSYRMDAASRLLQGEEAGIKNGQHVRLLGRILSRKTINTKSGKPMCFAQLEDMTDVIELVIFPEVMDRAGSLLQSKKALAVEGSLSMQDEKDPKVIVSHLVEADSLPKLTTLNIRLSNKDDPKIPQLMQLLSQHPGSDEVRFYLADTKKLVRPKGLQGVKLDENLLSRLREFAGNENVNLRR</sequence>
<dbReference type="Gene3D" id="1.10.150.870">
    <property type="match status" value="1"/>
</dbReference>
<dbReference type="InterPro" id="IPR012340">
    <property type="entry name" value="NA-bd_OB-fold"/>
</dbReference>
<dbReference type="GO" id="GO:0003887">
    <property type="term" value="F:DNA-directed DNA polymerase activity"/>
    <property type="evidence" value="ECO:0007669"/>
    <property type="project" value="UniProtKB-KW"/>
</dbReference>
<evidence type="ECO:0000256" key="1">
    <source>
        <dbReference type="ARBA" id="ARBA00004496"/>
    </source>
</evidence>
<dbReference type="EC" id="2.7.7.7" evidence="3"/>
<dbReference type="Proteomes" id="UP000824160">
    <property type="component" value="Unassembled WGS sequence"/>
</dbReference>
<evidence type="ECO:0000256" key="2">
    <source>
        <dbReference type="ARBA" id="ARBA00009496"/>
    </source>
</evidence>
<comment type="function">
    <text evidence="9">DNA polymerase III is a complex, multichain enzyme responsible for most of the replicative synthesis in bacteria. This DNA polymerase also exhibits 3' to 5' exonuclease activity. The alpha chain is the DNA polymerase.</text>
</comment>
<comment type="subcellular location">
    <subcellularLocation>
        <location evidence="1">Cytoplasm</location>
    </subcellularLocation>
</comment>
<dbReference type="Pfam" id="PF14579">
    <property type="entry name" value="HHH_6"/>
    <property type="match status" value="1"/>
</dbReference>
<dbReference type="EMBL" id="DVLW01000105">
    <property type="protein sequence ID" value="HIT94291.1"/>
    <property type="molecule type" value="Genomic_DNA"/>
</dbReference>
<dbReference type="PANTHER" id="PTHR32294:SF0">
    <property type="entry name" value="DNA POLYMERASE III SUBUNIT ALPHA"/>
    <property type="match status" value="1"/>
</dbReference>
<name>A0A9D1H6U1_9FIRM</name>
<dbReference type="Pfam" id="PF01336">
    <property type="entry name" value="tRNA_anti-codon"/>
    <property type="match status" value="1"/>
</dbReference>